<evidence type="ECO:0000256" key="1">
    <source>
        <dbReference type="SAM" id="MobiDB-lite"/>
    </source>
</evidence>
<gene>
    <name evidence="2" type="ORF">CYMTET_6711</name>
</gene>
<protein>
    <submittedName>
        <fullName evidence="2">Uncharacterized protein</fullName>
    </submittedName>
</protein>
<evidence type="ECO:0000313" key="3">
    <source>
        <dbReference type="Proteomes" id="UP001190700"/>
    </source>
</evidence>
<accession>A0AAE0LI54</accession>
<name>A0AAE0LI54_9CHLO</name>
<proteinExistence type="predicted"/>
<keyword evidence="3" id="KW-1185">Reference proteome</keyword>
<feature type="region of interest" description="Disordered" evidence="1">
    <location>
        <begin position="1"/>
        <end position="27"/>
    </location>
</feature>
<comment type="caution">
    <text evidence="2">The sequence shown here is derived from an EMBL/GenBank/DDBJ whole genome shotgun (WGS) entry which is preliminary data.</text>
</comment>
<evidence type="ECO:0000313" key="2">
    <source>
        <dbReference type="EMBL" id="KAK3285695.1"/>
    </source>
</evidence>
<dbReference type="AlphaFoldDB" id="A0AAE0LI54"/>
<feature type="compositionally biased region" description="Polar residues" evidence="1">
    <location>
        <begin position="1"/>
        <end position="15"/>
    </location>
</feature>
<reference evidence="2 3" key="1">
    <citation type="journal article" date="2015" name="Genome Biol. Evol.">
        <title>Comparative Genomics of a Bacterivorous Green Alga Reveals Evolutionary Causalities and Consequences of Phago-Mixotrophic Mode of Nutrition.</title>
        <authorList>
            <person name="Burns J.A."/>
            <person name="Paasch A."/>
            <person name="Narechania A."/>
            <person name="Kim E."/>
        </authorList>
    </citation>
    <scope>NUCLEOTIDE SEQUENCE [LARGE SCALE GENOMIC DNA]</scope>
    <source>
        <strain evidence="2 3">PLY_AMNH</strain>
    </source>
</reference>
<organism evidence="2 3">
    <name type="scientific">Cymbomonas tetramitiformis</name>
    <dbReference type="NCBI Taxonomy" id="36881"/>
    <lineage>
        <taxon>Eukaryota</taxon>
        <taxon>Viridiplantae</taxon>
        <taxon>Chlorophyta</taxon>
        <taxon>Pyramimonadophyceae</taxon>
        <taxon>Pyramimonadales</taxon>
        <taxon>Pyramimonadaceae</taxon>
        <taxon>Cymbomonas</taxon>
    </lineage>
</organism>
<sequence length="130" mass="14525">MNAKSGASASSSENKGSADASLKGGAPTTYSFNEPSFVWESSPEQTTRVRTPVVPLQILSTAALDDKVRHLETVLAKKDHELRMLHERLKYSEDRREHLRQDIEAQGEDLNTARREVLSPMNAPRLITPR</sequence>
<dbReference type="EMBL" id="LGRX02001690">
    <property type="protein sequence ID" value="KAK3285695.1"/>
    <property type="molecule type" value="Genomic_DNA"/>
</dbReference>
<dbReference type="Proteomes" id="UP001190700">
    <property type="component" value="Unassembled WGS sequence"/>
</dbReference>